<evidence type="ECO:0000313" key="3">
    <source>
        <dbReference type="EMBL" id="NPT57719.1"/>
    </source>
</evidence>
<evidence type="ECO:0000256" key="1">
    <source>
        <dbReference type="SAM" id="MobiDB-lite"/>
    </source>
</evidence>
<organism evidence="3 4">
    <name type="scientific">Paraburkholderia elongata</name>
    <dbReference type="NCBI Taxonomy" id="2675747"/>
    <lineage>
        <taxon>Bacteria</taxon>
        <taxon>Pseudomonadati</taxon>
        <taxon>Pseudomonadota</taxon>
        <taxon>Betaproteobacteria</taxon>
        <taxon>Burkholderiales</taxon>
        <taxon>Burkholderiaceae</taxon>
        <taxon>Paraburkholderia</taxon>
    </lineage>
</organism>
<reference evidence="3 4" key="1">
    <citation type="submission" date="2019-11" db="EMBL/GenBank/DDBJ databases">
        <title>Metabolism of dissolved organic matter in forest soils.</title>
        <authorList>
            <person name="Cyle K.T."/>
            <person name="Wilhelm R.C."/>
            <person name="Martinez C.E."/>
        </authorList>
    </citation>
    <scope>NUCLEOTIDE SEQUENCE [LARGE SCALE GENOMIC DNA]</scope>
    <source>
        <strain evidence="3 4">5N</strain>
    </source>
</reference>
<feature type="signal peptide" evidence="2">
    <location>
        <begin position="1"/>
        <end position="22"/>
    </location>
</feature>
<keyword evidence="4" id="KW-1185">Reference proteome</keyword>
<dbReference type="RefSeq" id="WP_172169258.1">
    <property type="nucleotide sequence ID" value="NZ_WOEZ01000136.1"/>
</dbReference>
<evidence type="ECO:0000313" key="4">
    <source>
        <dbReference type="Proteomes" id="UP000655523"/>
    </source>
</evidence>
<dbReference type="InterPro" id="IPR025421">
    <property type="entry name" value="DUF4148"/>
</dbReference>
<dbReference type="EMBL" id="WOEZ01000136">
    <property type="protein sequence ID" value="NPT57719.1"/>
    <property type="molecule type" value="Genomic_DNA"/>
</dbReference>
<comment type="caution">
    <text evidence="3">The sequence shown here is derived from an EMBL/GenBank/DDBJ whole genome shotgun (WGS) entry which is preliminary data.</text>
</comment>
<dbReference type="Pfam" id="PF13663">
    <property type="entry name" value="DUF4148"/>
    <property type="match status" value="1"/>
</dbReference>
<feature type="chain" id="PRO_5037725166" evidence="2">
    <location>
        <begin position="23"/>
        <end position="109"/>
    </location>
</feature>
<protein>
    <submittedName>
        <fullName evidence="3">DUF4148 domain-containing protein</fullName>
    </submittedName>
</protein>
<feature type="region of interest" description="Disordered" evidence="1">
    <location>
        <begin position="61"/>
        <end position="109"/>
    </location>
</feature>
<gene>
    <name evidence="3" type="ORF">GNZ13_24910</name>
</gene>
<dbReference type="AlphaFoldDB" id="A0A972SK24"/>
<dbReference type="Proteomes" id="UP000655523">
    <property type="component" value="Unassembled WGS sequence"/>
</dbReference>
<name>A0A972SK24_9BURK</name>
<evidence type="ECO:0000256" key="2">
    <source>
        <dbReference type="SAM" id="SignalP"/>
    </source>
</evidence>
<keyword evidence="2" id="KW-0732">Signal</keyword>
<proteinExistence type="predicted"/>
<accession>A0A972SK24</accession>
<feature type="compositionally biased region" description="Low complexity" evidence="1">
    <location>
        <begin position="62"/>
        <end position="96"/>
    </location>
</feature>
<sequence length="109" mass="11045">MKRILIASLLTATTALPVAAFAQSGVTRAQVRAEQLELQQAGYRGTTSDATYPSELLAAEQRSAARNASRASGAANSGSGPAMSGSSSSGGRAAPAQEIPGFHSIYFGS</sequence>